<name>A0ABD3SES0_9STRA</name>
<evidence type="ECO:0000313" key="3">
    <source>
        <dbReference type="EMBL" id="KAL3822942.1"/>
    </source>
</evidence>
<dbReference type="InterPro" id="IPR001478">
    <property type="entry name" value="PDZ"/>
</dbReference>
<feature type="region of interest" description="Disordered" evidence="1">
    <location>
        <begin position="366"/>
        <end position="437"/>
    </location>
</feature>
<accession>A0ABD3SES0</accession>
<proteinExistence type="predicted"/>
<sequence length="702" mass="75096">MSSRRWVGGGDDIVTVDLASHPPNAPLGMLLAPGAGGGGGGGGNIGPTMSNVTLVAGWEHTHVNRDDDHDDGGGGGAALRNRNDRRRLGPVQRSGSVRLGDRLVRINGIDVTDWTFREVMDALREMVSSSPVAITTTNTNATTTNGNRTGRRNRTRLKTLGFAPSGSYEWSRGNKAISRSAPVRPPSEARTHFGMLLDHHRDDHITIHHEQERPSHTPSHVPVHVRSRYSFTSYVGRWRAFDDPSSPGAVADGPSSSSSPATHVRYEIRCHILFRDPTSLRLSSSSSSRAVAADGNNGGGGGRANDFHRTWSVWRRYSELRALDGELRSVHGWQMNAMNDGRGIHFPRPRSIESWWLGLGGGGGGARWGGRSSSSSPSFGTTDKNGTASMSGDDDVGRDAATRERRSRGNDDDDDAANDASPPPPRHPRVVGNCPVAPSFVDRRRGELAAYWTELMRIEAIFEFSDLEFGKTMATFLGVDDGVLLLARKGLGGVGESSTVTAATVTHQQQQQQQYSSSTATSVIKAFPFSVIHEHEETEMLPGISVGPSLDPSYLPHAARESPGLISSLSLANSNIAREILGFADDDVSILSDGTGADTRASLRGAANYRGFGPVMGSRPVVDVVPAHYDDMGAVTALTAVEECGDAVQPSTWAEGKHQIASPASAASSYVKNGSKSRGGSSRKGIGIPPHRTKPAFQRQFL</sequence>
<dbReference type="EMBL" id="JALLPB020000050">
    <property type="protein sequence ID" value="KAL3822942.1"/>
    <property type="molecule type" value="Genomic_DNA"/>
</dbReference>
<dbReference type="PROSITE" id="PS50106">
    <property type="entry name" value="PDZ"/>
    <property type="match status" value="1"/>
</dbReference>
<reference evidence="3 4" key="1">
    <citation type="submission" date="2024-10" db="EMBL/GenBank/DDBJ databases">
        <title>Updated reference genomes for cyclostephanoid diatoms.</title>
        <authorList>
            <person name="Roberts W.R."/>
            <person name="Alverson A.J."/>
        </authorList>
    </citation>
    <scope>NUCLEOTIDE SEQUENCE [LARGE SCALE GENOMIC DNA]</scope>
    <source>
        <strain evidence="3 4">AJA228-03</strain>
    </source>
</reference>
<dbReference type="Proteomes" id="UP001530377">
    <property type="component" value="Unassembled WGS sequence"/>
</dbReference>
<evidence type="ECO:0000256" key="1">
    <source>
        <dbReference type="SAM" id="MobiDB-lite"/>
    </source>
</evidence>
<dbReference type="Gene3D" id="3.30.1520.10">
    <property type="entry name" value="Phox-like domain"/>
    <property type="match status" value="1"/>
</dbReference>
<comment type="caution">
    <text evidence="3">The sequence shown here is derived from an EMBL/GenBank/DDBJ whole genome shotgun (WGS) entry which is preliminary data.</text>
</comment>
<keyword evidence="4" id="KW-1185">Reference proteome</keyword>
<gene>
    <name evidence="3" type="ORF">ACHAXA_011657</name>
</gene>
<feature type="compositionally biased region" description="Polar residues" evidence="1">
    <location>
        <begin position="377"/>
        <end position="390"/>
    </location>
</feature>
<feature type="domain" description="PDZ" evidence="2">
    <location>
        <begin position="89"/>
        <end position="138"/>
    </location>
</feature>
<protein>
    <recommendedName>
        <fullName evidence="2">PDZ domain-containing protein</fullName>
    </recommendedName>
</protein>
<feature type="region of interest" description="Disordered" evidence="1">
    <location>
        <begin position="664"/>
        <end position="702"/>
    </location>
</feature>
<feature type="region of interest" description="Disordered" evidence="1">
    <location>
        <begin position="63"/>
        <end position="92"/>
    </location>
</feature>
<dbReference type="SUPFAM" id="SSF50156">
    <property type="entry name" value="PDZ domain-like"/>
    <property type="match status" value="1"/>
</dbReference>
<dbReference type="CDD" id="cd00136">
    <property type="entry name" value="PDZ_canonical"/>
    <property type="match status" value="1"/>
</dbReference>
<organism evidence="3 4">
    <name type="scientific">Cyclostephanos tholiformis</name>
    <dbReference type="NCBI Taxonomy" id="382380"/>
    <lineage>
        <taxon>Eukaryota</taxon>
        <taxon>Sar</taxon>
        <taxon>Stramenopiles</taxon>
        <taxon>Ochrophyta</taxon>
        <taxon>Bacillariophyta</taxon>
        <taxon>Coscinodiscophyceae</taxon>
        <taxon>Thalassiosirophycidae</taxon>
        <taxon>Stephanodiscales</taxon>
        <taxon>Stephanodiscaceae</taxon>
        <taxon>Cyclostephanos</taxon>
    </lineage>
</organism>
<feature type="compositionally biased region" description="Basic and acidic residues" evidence="1">
    <location>
        <begin position="395"/>
        <end position="410"/>
    </location>
</feature>
<evidence type="ECO:0000259" key="2">
    <source>
        <dbReference type="PROSITE" id="PS50106"/>
    </source>
</evidence>
<dbReference type="InterPro" id="IPR036871">
    <property type="entry name" value="PX_dom_sf"/>
</dbReference>
<dbReference type="AlphaFoldDB" id="A0ABD3SES0"/>
<evidence type="ECO:0000313" key="4">
    <source>
        <dbReference type="Proteomes" id="UP001530377"/>
    </source>
</evidence>
<dbReference type="InterPro" id="IPR036034">
    <property type="entry name" value="PDZ_sf"/>
</dbReference>
<dbReference type="Gene3D" id="2.30.42.10">
    <property type="match status" value="1"/>
</dbReference>
<dbReference type="SMART" id="SM00228">
    <property type="entry name" value="PDZ"/>
    <property type="match status" value="1"/>
</dbReference>
<feature type="compositionally biased region" description="Low complexity" evidence="1">
    <location>
        <begin position="674"/>
        <end position="688"/>
    </location>
</feature>
<feature type="region of interest" description="Disordered" evidence="1">
    <location>
        <begin position="284"/>
        <end position="305"/>
    </location>
</feature>